<feature type="domain" description="Phosphotyrosine protein phosphatase I" evidence="2">
    <location>
        <begin position="1"/>
        <end position="136"/>
    </location>
</feature>
<dbReference type="Pfam" id="PF01451">
    <property type="entry name" value="LMWPc"/>
    <property type="match status" value="1"/>
</dbReference>
<dbReference type="PANTHER" id="PTHR43428:SF1">
    <property type="entry name" value="ARSENATE REDUCTASE"/>
    <property type="match status" value="1"/>
</dbReference>
<keyword evidence="4" id="KW-1185">Reference proteome</keyword>
<proteinExistence type="predicted"/>
<dbReference type="OrthoDB" id="9793058at2"/>
<accession>A0A5B7YI13</accession>
<dbReference type="Gene3D" id="3.40.50.2300">
    <property type="match status" value="1"/>
</dbReference>
<dbReference type="InterPro" id="IPR023485">
    <property type="entry name" value="Ptyr_pPase"/>
</dbReference>
<dbReference type="PANTHER" id="PTHR43428">
    <property type="entry name" value="ARSENATE REDUCTASE"/>
    <property type="match status" value="1"/>
</dbReference>
<sequence length="156" mass="17115">MKILFICTHNRCRSVLSEVIVNTIAEGEITAQSAGSEPAGEVHPLTIKYLHEAGYPTDGLKSQSWDDFEQFQPRVVITVCDAAAGETCPMYFSRALKVHWGLPDPSKVTGTDEQKARAFEDVISEIETRARDLKAIARADLEGDALRVALNKLGAK</sequence>
<gene>
    <name evidence="3" type="ORF">FBQ74_16125</name>
</gene>
<dbReference type="RefSeq" id="WP_139757635.1">
    <property type="nucleotide sequence ID" value="NZ_CP039852.1"/>
</dbReference>
<dbReference type="SMART" id="SM00226">
    <property type="entry name" value="LMWPc"/>
    <property type="match status" value="1"/>
</dbReference>
<dbReference type="GO" id="GO:0046685">
    <property type="term" value="P:response to arsenic-containing substance"/>
    <property type="evidence" value="ECO:0007669"/>
    <property type="project" value="UniProtKB-KW"/>
</dbReference>
<name>A0A5B7YI13_9ALTE</name>
<dbReference type="Proteomes" id="UP000304912">
    <property type="component" value="Chromosome"/>
</dbReference>
<dbReference type="KEGG" id="salk:FBQ74_16125"/>
<evidence type="ECO:0000256" key="1">
    <source>
        <dbReference type="ARBA" id="ARBA00022849"/>
    </source>
</evidence>
<evidence type="ECO:0000313" key="3">
    <source>
        <dbReference type="EMBL" id="QCZ94903.1"/>
    </source>
</evidence>
<keyword evidence="1" id="KW-0059">Arsenical resistance</keyword>
<dbReference type="CDD" id="cd16345">
    <property type="entry name" value="LMWP_ArsC"/>
    <property type="match status" value="1"/>
</dbReference>
<dbReference type="EMBL" id="CP039852">
    <property type="protein sequence ID" value="QCZ94903.1"/>
    <property type="molecule type" value="Genomic_DNA"/>
</dbReference>
<dbReference type="AlphaFoldDB" id="A0A5B7YI13"/>
<evidence type="ECO:0000259" key="2">
    <source>
        <dbReference type="SMART" id="SM00226"/>
    </source>
</evidence>
<organism evidence="3 4">
    <name type="scientific">Salinimonas iocasae</name>
    <dbReference type="NCBI Taxonomy" id="2572577"/>
    <lineage>
        <taxon>Bacteria</taxon>
        <taxon>Pseudomonadati</taxon>
        <taxon>Pseudomonadota</taxon>
        <taxon>Gammaproteobacteria</taxon>
        <taxon>Alteromonadales</taxon>
        <taxon>Alteromonadaceae</taxon>
        <taxon>Alteromonas/Salinimonas group</taxon>
        <taxon>Salinimonas</taxon>
    </lineage>
</organism>
<protein>
    <submittedName>
        <fullName evidence="3">Arsenate reductase ArsC</fullName>
    </submittedName>
</protein>
<evidence type="ECO:0000313" key="4">
    <source>
        <dbReference type="Proteomes" id="UP000304912"/>
    </source>
</evidence>
<reference evidence="3 4" key="1">
    <citation type="submission" date="2019-04" db="EMBL/GenBank/DDBJ databases">
        <title>Salinimonas iocasae sp. nov., a halophilic bacterium isolated from the outer tube casing of tubeworms in Okinawa Trough.</title>
        <authorList>
            <person name="Zhang H."/>
            <person name="Wang H."/>
            <person name="Li C."/>
        </authorList>
    </citation>
    <scope>NUCLEOTIDE SEQUENCE [LARGE SCALE GENOMIC DNA]</scope>
    <source>
        <strain evidence="3 4">KX18D6</strain>
    </source>
</reference>
<dbReference type="InterPro" id="IPR036196">
    <property type="entry name" value="Ptyr_pPase_sf"/>
</dbReference>
<dbReference type="SUPFAM" id="SSF52788">
    <property type="entry name" value="Phosphotyrosine protein phosphatases I"/>
    <property type="match status" value="1"/>
</dbReference>